<feature type="active site" description="Charge relay system" evidence="5">
    <location>
        <position position="199"/>
    </location>
</feature>
<protein>
    <submittedName>
        <fullName evidence="8">S8 family serine peptidase</fullName>
    </submittedName>
</protein>
<name>A0ABV7YRX7_9ACTN</name>
<keyword evidence="4 5" id="KW-0720">Serine protease</keyword>
<evidence type="ECO:0000256" key="1">
    <source>
        <dbReference type="ARBA" id="ARBA00011073"/>
    </source>
</evidence>
<evidence type="ECO:0000256" key="5">
    <source>
        <dbReference type="PROSITE-ProRule" id="PRU01240"/>
    </source>
</evidence>
<evidence type="ECO:0000256" key="2">
    <source>
        <dbReference type="ARBA" id="ARBA00022670"/>
    </source>
</evidence>
<dbReference type="PROSITE" id="PS00136">
    <property type="entry name" value="SUBTILASE_ASP"/>
    <property type="match status" value="1"/>
</dbReference>
<accession>A0ABV7YRX7</accession>
<dbReference type="InterPro" id="IPR050131">
    <property type="entry name" value="Peptidase_S8_subtilisin-like"/>
</dbReference>
<reference evidence="9" key="1">
    <citation type="journal article" date="2019" name="Int. J. Syst. Evol. Microbiol.">
        <title>The Global Catalogue of Microorganisms (GCM) 10K type strain sequencing project: providing services to taxonomists for standard genome sequencing and annotation.</title>
        <authorList>
            <consortium name="The Broad Institute Genomics Platform"/>
            <consortium name="The Broad Institute Genome Sequencing Center for Infectious Disease"/>
            <person name="Wu L."/>
            <person name="Ma J."/>
        </authorList>
    </citation>
    <scope>NUCLEOTIDE SEQUENCE [LARGE SCALE GENOMIC DNA]</scope>
    <source>
        <strain evidence="9">CGMCC 4.7241</strain>
    </source>
</reference>
<sequence length="1086" mass="113489">MSELAAGIRPAPAITLLTGDQVQLGVDAKRRLEVTGVKVADRPDGRPVAIHTLQQGGDLYVYPSDALPLVTANRVDADLFNVSYLAEAGYTDAETKQLPIIVQYENAKANRANALPSSTVERTLESVDATAIDVTKTGAAALWETITTPMQRTLDAGVTRVWLNRRVTVDLDVSVPKIGAPAAWQAGFDGTGTTVAVLDTGIDDNHPDLAGHVLEVKSFLPDGDTTDGNGHGTHVASTIAGSGAASEGKYKGVAPGAKLLAGKVLADDGRGSISGVIAGMQWAAESGADVVNLSLGGRATNPSDIATEAVDELTEQYGTLFVIAAGNSGPDPLSIGSPGTADSALTVAATDKLDQLAEFSSRGPRVGDFGLKPDIAAPGVNITAAAAGGTGYKSLSGTSMATPHVVGAAAILAQRHPTWQAKQLKDALVSSSVDTGFSPFEQGAGRVDVARAVRQAVFSDGNLDFGRVVADSPPAQKTITYTNDGDAPVNLTLTPTVKTFGGQPAPAALVTIDRTTVTVPAGGTAQVNVSVDATKSDIGGMFRGTVKAAGGDAALTTAFAAYVEPEVFDLALTAVAPDGATDFVVDGWLLARNEGSTDFADPTRTLPGVPTVSTALAKGTYTVAASMSWRDGAGELQAAIVLNSSVPVSGAAAMTFDLRQARRITIETDRPAETYDAWFGFERASSGGDWELTGKLESADGTDNFWTLPVAPVTTGTFGYASQHILGEPLVRASTKGASPLVLHPRYRSADHTVAKLTGTSDYRLVYDGTGATATKAATATVALLTPTDICQPVCGADLVPRIKRLADAGVKAVLVAGSTGRVQLGTQAYALPTMTLPAKQAQALRDRLLAGPVELTIQGARDLPYLYLLRFGKSGELPADLDHRVKDDQLTAVENLVHADVPTATSIDWAVNTDGPTLATVETPTFVAPRPLVTLVGPVDPAASHRFIAEQPTRRPSVEFGYHALTTAKPRSIHWFQPPVVPGPPIVEPAVDGSGETLLCSLCREDNRFYQFMYLTTPEPAHQTGHLGLGHEQFPLTCDDPSSPPDVPTYSCERHLYDDQGKELTPYVYPELVISFSDGKLEVSR</sequence>
<comment type="similarity">
    <text evidence="1 5 6">Belongs to the peptidase S8 family.</text>
</comment>
<dbReference type="RefSeq" id="WP_205118186.1">
    <property type="nucleotide sequence ID" value="NZ_JAFBCM010000001.1"/>
</dbReference>
<gene>
    <name evidence="8" type="ORF">ACFOUW_37810</name>
</gene>
<dbReference type="InterPro" id="IPR036852">
    <property type="entry name" value="Peptidase_S8/S53_dom_sf"/>
</dbReference>
<organism evidence="8 9">
    <name type="scientific">Tenggerimyces flavus</name>
    <dbReference type="NCBI Taxonomy" id="1708749"/>
    <lineage>
        <taxon>Bacteria</taxon>
        <taxon>Bacillati</taxon>
        <taxon>Actinomycetota</taxon>
        <taxon>Actinomycetes</taxon>
        <taxon>Propionibacteriales</taxon>
        <taxon>Nocardioidaceae</taxon>
        <taxon>Tenggerimyces</taxon>
    </lineage>
</organism>
<dbReference type="InterPro" id="IPR000209">
    <property type="entry name" value="Peptidase_S8/S53_dom"/>
</dbReference>
<dbReference type="PRINTS" id="PR00723">
    <property type="entry name" value="SUBTILISIN"/>
</dbReference>
<dbReference type="InterPro" id="IPR013783">
    <property type="entry name" value="Ig-like_fold"/>
</dbReference>
<dbReference type="PROSITE" id="PS00138">
    <property type="entry name" value="SUBTILASE_SER"/>
    <property type="match status" value="1"/>
</dbReference>
<evidence type="ECO:0000256" key="4">
    <source>
        <dbReference type="ARBA" id="ARBA00022825"/>
    </source>
</evidence>
<dbReference type="InterPro" id="IPR023827">
    <property type="entry name" value="Peptidase_S8_Asp-AS"/>
</dbReference>
<dbReference type="CDD" id="cd07474">
    <property type="entry name" value="Peptidases_S8_subtilisin_Vpr-like"/>
    <property type="match status" value="1"/>
</dbReference>
<feature type="active site" description="Charge relay system" evidence="5">
    <location>
        <position position="231"/>
    </location>
</feature>
<keyword evidence="9" id="KW-1185">Reference proteome</keyword>
<dbReference type="InterPro" id="IPR015500">
    <property type="entry name" value="Peptidase_S8_subtilisin-rel"/>
</dbReference>
<dbReference type="InterPro" id="IPR023828">
    <property type="entry name" value="Peptidase_S8_Ser-AS"/>
</dbReference>
<dbReference type="EMBL" id="JBHRZH010000056">
    <property type="protein sequence ID" value="MFC3766635.1"/>
    <property type="molecule type" value="Genomic_DNA"/>
</dbReference>
<evidence type="ECO:0000313" key="9">
    <source>
        <dbReference type="Proteomes" id="UP001595699"/>
    </source>
</evidence>
<evidence type="ECO:0000256" key="3">
    <source>
        <dbReference type="ARBA" id="ARBA00022801"/>
    </source>
</evidence>
<dbReference type="PANTHER" id="PTHR43806:SF65">
    <property type="entry name" value="SERINE PROTEASE APRX"/>
    <property type="match status" value="1"/>
</dbReference>
<dbReference type="PROSITE" id="PS00137">
    <property type="entry name" value="SUBTILASE_HIS"/>
    <property type="match status" value="1"/>
</dbReference>
<dbReference type="PROSITE" id="PS51892">
    <property type="entry name" value="SUBTILASE"/>
    <property type="match status" value="1"/>
</dbReference>
<evidence type="ECO:0000259" key="7">
    <source>
        <dbReference type="Pfam" id="PF00082"/>
    </source>
</evidence>
<evidence type="ECO:0000313" key="8">
    <source>
        <dbReference type="EMBL" id="MFC3766635.1"/>
    </source>
</evidence>
<dbReference type="SUPFAM" id="SSF52743">
    <property type="entry name" value="Subtilisin-like"/>
    <property type="match status" value="1"/>
</dbReference>
<keyword evidence="3 5" id="KW-0378">Hydrolase</keyword>
<evidence type="ECO:0000256" key="6">
    <source>
        <dbReference type="RuleBase" id="RU003355"/>
    </source>
</evidence>
<comment type="caution">
    <text evidence="8">The sequence shown here is derived from an EMBL/GenBank/DDBJ whole genome shotgun (WGS) entry which is preliminary data.</text>
</comment>
<dbReference type="PANTHER" id="PTHR43806">
    <property type="entry name" value="PEPTIDASE S8"/>
    <property type="match status" value="1"/>
</dbReference>
<dbReference type="Gene3D" id="2.60.40.10">
    <property type="entry name" value="Immunoglobulins"/>
    <property type="match status" value="1"/>
</dbReference>
<dbReference type="Proteomes" id="UP001595699">
    <property type="component" value="Unassembled WGS sequence"/>
</dbReference>
<feature type="active site" description="Charge relay system" evidence="5">
    <location>
        <position position="399"/>
    </location>
</feature>
<dbReference type="Gene3D" id="3.40.50.200">
    <property type="entry name" value="Peptidase S8/S53 domain"/>
    <property type="match status" value="1"/>
</dbReference>
<dbReference type="InterPro" id="IPR034213">
    <property type="entry name" value="S8_Vpr-like"/>
</dbReference>
<proteinExistence type="inferred from homology"/>
<keyword evidence="2 5" id="KW-0645">Protease</keyword>
<dbReference type="Pfam" id="PF00082">
    <property type="entry name" value="Peptidase_S8"/>
    <property type="match status" value="1"/>
</dbReference>
<feature type="domain" description="Peptidase S8/S53" evidence="7">
    <location>
        <begin position="190"/>
        <end position="445"/>
    </location>
</feature>
<dbReference type="InterPro" id="IPR022398">
    <property type="entry name" value="Peptidase_S8_His-AS"/>
</dbReference>